<name>A0A6C0BQG2_9ZZZZ</name>
<dbReference type="SMART" id="SM00974">
    <property type="entry name" value="T5orf172"/>
    <property type="match status" value="1"/>
</dbReference>
<dbReference type="EMBL" id="MN739210">
    <property type="protein sequence ID" value="QHS93849.1"/>
    <property type="molecule type" value="Genomic_DNA"/>
</dbReference>
<reference evidence="2" key="1">
    <citation type="journal article" date="2020" name="Nature">
        <title>Giant virus diversity and host interactions through global metagenomics.</title>
        <authorList>
            <person name="Schulz F."/>
            <person name="Roux S."/>
            <person name="Paez-Espino D."/>
            <person name="Jungbluth S."/>
            <person name="Walsh D.A."/>
            <person name="Denef V.J."/>
            <person name="McMahon K.D."/>
            <person name="Konstantinidis K.T."/>
            <person name="Eloe-Fadrosh E.A."/>
            <person name="Kyrpides N.C."/>
            <person name="Woyke T."/>
        </authorList>
    </citation>
    <scope>NUCLEOTIDE SEQUENCE</scope>
    <source>
        <strain evidence="2">GVMAG-M-3300018080-19</strain>
    </source>
</reference>
<accession>A0A6C0BQG2</accession>
<protein>
    <recommendedName>
        <fullName evidence="1">Bacteriophage T5 Orf172 DNA-binding domain-containing protein</fullName>
    </recommendedName>
</protein>
<organism evidence="2">
    <name type="scientific">viral metagenome</name>
    <dbReference type="NCBI Taxonomy" id="1070528"/>
    <lineage>
        <taxon>unclassified sequences</taxon>
        <taxon>metagenomes</taxon>
        <taxon>organismal metagenomes</taxon>
    </lineage>
</organism>
<dbReference type="AlphaFoldDB" id="A0A6C0BQG2"/>
<evidence type="ECO:0000313" key="2">
    <source>
        <dbReference type="EMBL" id="QHS93849.1"/>
    </source>
</evidence>
<proteinExistence type="predicted"/>
<sequence>MSVQVTHDYVEALLSENPAIKNVKIRVDKKTQKASVIDIVCLVTGQESKNASRTIARLGHDMCARCEHIRINGKGHSTWVADAPTMLQIISALPGKRAAEIQARFCNERHMLKRSFLTLLSTGCAEVNMSRDNKKKLRLSLARAEVLENGEVVRAWDYLNHLNPSQEEALQIAEQVFPTDFSSSATAPEYGCVYFVRIEGTKMVKVGYTTQDIKKRISTLQVSNPGLLELDNLVRTPNYRELERSIHRALRKRHVRGEWFCLESDFDYADLIKQI</sequence>
<evidence type="ECO:0000259" key="1">
    <source>
        <dbReference type="SMART" id="SM00974"/>
    </source>
</evidence>
<dbReference type="InterPro" id="IPR018306">
    <property type="entry name" value="Phage_T5_Orf172_DNA-bd"/>
</dbReference>
<feature type="domain" description="Bacteriophage T5 Orf172 DNA-binding" evidence="1">
    <location>
        <begin position="198"/>
        <end position="275"/>
    </location>
</feature>
<dbReference type="Pfam" id="PF13455">
    <property type="entry name" value="MUG113"/>
    <property type="match status" value="1"/>
</dbReference>